<dbReference type="InterPro" id="IPR001907">
    <property type="entry name" value="ClpP"/>
</dbReference>
<reference evidence="4" key="1">
    <citation type="submission" date="2013-12" db="EMBL/GenBank/DDBJ databases">
        <title>A Varibaculum cambriense genome reconstructed from a premature infant gut community with otherwise low bacterial novelty that shifts toward anaerobic metabolism during the third week of life.</title>
        <authorList>
            <person name="Brown C.T."/>
            <person name="Sharon I."/>
            <person name="Thomas B.C."/>
            <person name="Castelle C.J."/>
            <person name="Morowitz M.J."/>
            <person name="Banfield J.F."/>
        </authorList>
    </citation>
    <scope>NUCLEOTIDE SEQUENCE</scope>
</reference>
<dbReference type="InterPro" id="IPR029045">
    <property type="entry name" value="ClpP/crotonase-like_dom_sf"/>
</dbReference>
<keyword evidence="3" id="KW-0378">Hydrolase</keyword>
<dbReference type="Pfam" id="PF00574">
    <property type="entry name" value="CLP_protease"/>
    <property type="match status" value="1"/>
</dbReference>
<organism evidence="4">
    <name type="scientific">human gut metagenome</name>
    <dbReference type="NCBI Taxonomy" id="408170"/>
    <lineage>
        <taxon>unclassified sequences</taxon>
        <taxon>metagenomes</taxon>
        <taxon>organismal metagenomes</taxon>
    </lineage>
</organism>
<dbReference type="GO" id="GO:0006515">
    <property type="term" value="P:protein quality control for misfolded or incompletely synthesized proteins"/>
    <property type="evidence" value="ECO:0007669"/>
    <property type="project" value="TreeGrafter"/>
</dbReference>
<dbReference type="EMBL" id="AZMM01015854">
    <property type="protein sequence ID" value="ETJ29620.1"/>
    <property type="molecule type" value="Genomic_DNA"/>
</dbReference>
<dbReference type="InterPro" id="IPR023562">
    <property type="entry name" value="ClpP/TepA"/>
</dbReference>
<evidence type="ECO:0000256" key="2">
    <source>
        <dbReference type="ARBA" id="ARBA00022490"/>
    </source>
</evidence>
<dbReference type="CDD" id="cd07017">
    <property type="entry name" value="S14_ClpP_2"/>
    <property type="match status" value="1"/>
</dbReference>
<keyword evidence="4" id="KW-0645">Protease</keyword>
<accession>W1XJG9</accession>
<name>W1XJG9_9ZZZZ</name>
<comment type="caution">
    <text evidence="4">The sequence shown here is derived from an EMBL/GenBank/DDBJ whole genome shotgun (WGS) entry which is preliminary data.</text>
</comment>
<dbReference type="GO" id="GO:0009368">
    <property type="term" value="C:endopeptidase Clp complex"/>
    <property type="evidence" value="ECO:0007669"/>
    <property type="project" value="TreeGrafter"/>
</dbReference>
<dbReference type="PANTHER" id="PTHR10381:SF70">
    <property type="entry name" value="ATP-DEPENDENT CLP PROTEASE PROTEOLYTIC SUBUNIT"/>
    <property type="match status" value="1"/>
</dbReference>
<dbReference type="PANTHER" id="PTHR10381">
    <property type="entry name" value="ATP-DEPENDENT CLP PROTEASE PROTEOLYTIC SUBUNIT"/>
    <property type="match status" value="1"/>
</dbReference>
<dbReference type="SUPFAM" id="SSF52096">
    <property type="entry name" value="ClpP/crotonase"/>
    <property type="match status" value="1"/>
</dbReference>
<dbReference type="GO" id="GO:0051117">
    <property type="term" value="F:ATPase binding"/>
    <property type="evidence" value="ECO:0007669"/>
    <property type="project" value="TreeGrafter"/>
</dbReference>
<proteinExistence type="inferred from homology"/>
<keyword evidence="2" id="KW-0963">Cytoplasm</keyword>
<dbReference type="GO" id="GO:0004252">
    <property type="term" value="F:serine-type endopeptidase activity"/>
    <property type="evidence" value="ECO:0007669"/>
    <property type="project" value="InterPro"/>
</dbReference>
<evidence type="ECO:0000256" key="1">
    <source>
        <dbReference type="ARBA" id="ARBA00007039"/>
    </source>
</evidence>
<gene>
    <name evidence="4" type="ORF">Q604_UNBC15854G0001</name>
</gene>
<evidence type="ECO:0000256" key="3">
    <source>
        <dbReference type="ARBA" id="ARBA00022801"/>
    </source>
</evidence>
<evidence type="ECO:0000313" key="4">
    <source>
        <dbReference type="EMBL" id="ETJ29620.1"/>
    </source>
</evidence>
<feature type="non-terminal residue" evidence="4">
    <location>
        <position position="1"/>
    </location>
</feature>
<dbReference type="GO" id="GO:0004176">
    <property type="term" value="F:ATP-dependent peptidase activity"/>
    <property type="evidence" value="ECO:0007669"/>
    <property type="project" value="InterPro"/>
</dbReference>
<protein>
    <submittedName>
        <fullName evidence="4">ATP-dependent Clp protease proteolytic subunit</fullName>
    </submittedName>
</protein>
<sequence>IHQPLGGPQGQASEIEIHAREILRMREELNGILASRSGQDIKVVARDTDRDNFMSAQDAVEYGLIDEVLTREPVESK</sequence>
<dbReference type="Gene3D" id="3.90.226.10">
    <property type="entry name" value="2-enoyl-CoA Hydratase, Chain A, domain 1"/>
    <property type="match status" value="1"/>
</dbReference>
<comment type="similarity">
    <text evidence="1">Belongs to the peptidase S14 family.</text>
</comment>
<dbReference type="AlphaFoldDB" id="W1XJG9"/>